<dbReference type="GO" id="GO:0005615">
    <property type="term" value="C:extracellular space"/>
    <property type="evidence" value="ECO:0007669"/>
    <property type="project" value="TreeGrafter"/>
</dbReference>
<protein>
    <recommendedName>
        <fullName evidence="11">carboxypeptidase T</fullName>
        <ecNumber evidence="11">3.4.17.18</ecNumber>
    </recommendedName>
</protein>
<evidence type="ECO:0000256" key="6">
    <source>
        <dbReference type="ARBA" id="ARBA00022729"/>
    </source>
</evidence>
<dbReference type="AlphaFoldDB" id="A0A0S8JJS2"/>
<evidence type="ECO:0000256" key="10">
    <source>
        <dbReference type="ARBA" id="ARBA00050859"/>
    </source>
</evidence>
<dbReference type="PANTHER" id="PTHR11705:SF143">
    <property type="entry name" value="SLL0236 PROTEIN"/>
    <property type="match status" value="1"/>
</dbReference>
<comment type="caution">
    <text evidence="12">Lacks conserved residue(s) required for the propagation of feature annotation.</text>
</comment>
<evidence type="ECO:0000256" key="4">
    <source>
        <dbReference type="ARBA" id="ARBA00022670"/>
    </source>
</evidence>
<name>A0A0S8JJS2_UNCT6</name>
<dbReference type="PRINTS" id="PR00765">
    <property type="entry name" value="CRBOXYPTASEA"/>
</dbReference>
<evidence type="ECO:0000256" key="12">
    <source>
        <dbReference type="PROSITE-ProRule" id="PRU01379"/>
    </source>
</evidence>
<keyword evidence="6" id="KW-0732">Signal</keyword>
<keyword evidence="5" id="KW-0479">Metal-binding</keyword>
<dbReference type="Gene3D" id="3.40.630.10">
    <property type="entry name" value="Zn peptidases"/>
    <property type="match status" value="1"/>
</dbReference>
<keyword evidence="8" id="KW-0862">Zinc</keyword>
<keyword evidence="4" id="KW-0645">Protease</keyword>
<dbReference type="GO" id="GO:0008270">
    <property type="term" value="F:zinc ion binding"/>
    <property type="evidence" value="ECO:0007669"/>
    <property type="project" value="InterPro"/>
</dbReference>
<evidence type="ECO:0000256" key="5">
    <source>
        <dbReference type="ARBA" id="ARBA00022723"/>
    </source>
</evidence>
<dbReference type="CDD" id="cd03859">
    <property type="entry name" value="M14_CPT"/>
    <property type="match status" value="1"/>
</dbReference>
<dbReference type="GO" id="GO:0006508">
    <property type="term" value="P:proteolysis"/>
    <property type="evidence" value="ECO:0007669"/>
    <property type="project" value="UniProtKB-KW"/>
</dbReference>
<dbReference type="PANTHER" id="PTHR11705">
    <property type="entry name" value="PROTEASE FAMILY M14 CARBOXYPEPTIDASE A,B"/>
    <property type="match status" value="1"/>
</dbReference>
<comment type="similarity">
    <text evidence="2 12">Belongs to the peptidase M14 family.</text>
</comment>
<dbReference type="SUPFAM" id="SSF53187">
    <property type="entry name" value="Zn-dependent exopeptidases"/>
    <property type="match status" value="1"/>
</dbReference>
<gene>
    <name evidence="14" type="ORF">AMJ71_05035</name>
</gene>
<feature type="domain" description="Peptidase M14" evidence="13">
    <location>
        <begin position="139"/>
        <end position="341"/>
    </location>
</feature>
<evidence type="ECO:0000259" key="13">
    <source>
        <dbReference type="PROSITE" id="PS52035"/>
    </source>
</evidence>
<dbReference type="EC" id="3.4.17.18" evidence="11"/>
<evidence type="ECO:0000256" key="7">
    <source>
        <dbReference type="ARBA" id="ARBA00022801"/>
    </source>
</evidence>
<evidence type="ECO:0000313" key="14">
    <source>
        <dbReference type="EMBL" id="KPL09953.1"/>
    </source>
</evidence>
<dbReference type="InterPro" id="IPR000834">
    <property type="entry name" value="Peptidase_M14"/>
</dbReference>
<dbReference type="FunFam" id="3.40.630.10:FF:000084">
    <property type="entry name" value="Carboxypeptidase B2"/>
    <property type="match status" value="1"/>
</dbReference>
<dbReference type="Pfam" id="PF00246">
    <property type="entry name" value="Peptidase_M14"/>
    <property type="match status" value="1"/>
</dbReference>
<dbReference type="EMBL" id="LJVA01000047">
    <property type="protein sequence ID" value="KPL09953.1"/>
    <property type="molecule type" value="Genomic_DNA"/>
</dbReference>
<dbReference type="PROSITE" id="PS00132">
    <property type="entry name" value="CARBOXYPEPT_ZN_1"/>
    <property type="match status" value="1"/>
</dbReference>
<dbReference type="PROSITE" id="PS52035">
    <property type="entry name" value="PEPTIDASE_M14"/>
    <property type="match status" value="1"/>
</dbReference>
<keyword evidence="7" id="KW-0378">Hydrolase</keyword>
<evidence type="ECO:0000256" key="2">
    <source>
        <dbReference type="ARBA" id="ARBA00005988"/>
    </source>
</evidence>
<comment type="cofactor">
    <cofactor evidence="1">
        <name>Zn(2+)</name>
        <dbReference type="ChEBI" id="CHEBI:29105"/>
    </cofactor>
</comment>
<keyword evidence="9" id="KW-0482">Metalloprotease</keyword>
<dbReference type="InterPro" id="IPR057246">
    <property type="entry name" value="CARBOXYPEPT_ZN_1"/>
</dbReference>
<sequence length="341" mass="38477">MQPWNSVTFAKNRRYGPSVLKRPALCVGLVILLGAAAVSLAAGPATSRAGSSESLSPGQPAKMLLRVYPESREEAREFLRLGLDIATLRTDPELWVDIIATREELVSLEDRGAVAEVVIADLAAHRLEQFGYMPFDFGPYYTYAEMVEELDSLHARFPDITTEKIDLGASWEGRTIWAMKVSDDPTVEDPDEPEVLINGVQHAREPIGCSICLHTIEYLCQYYGLIPDITEIVDGREAWFVPVVNPDGYVYNETLPDGMWRKNRRDNGGGIYGVDLNRNWGYMWGYDNLGSSPYPEDETYRGPYAFSEPETQAMRSLIDSHEFIWRPVLVAVWVRLRLHRG</sequence>
<comment type="caution">
    <text evidence="14">The sequence shown here is derived from an EMBL/GenBank/DDBJ whole genome shotgun (WGS) entry which is preliminary data.</text>
</comment>
<evidence type="ECO:0000256" key="3">
    <source>
        <dbReference type="ARBA" id="ARBA00022645"/>
    </source>
</evidence>
<organism evidence="14 15">
    <name type="scientific">candidate division TA06 bacterium SM1_40</name>
    <dbReference type="NCBI Taxonomy" id="1703773"/>
    <lineage>
        <taxon>Bacteria</taxon>
        <taxon>Bacteria division TA06</taxon>
    </lineage>
</organism>
<keyword evidence="3" id="KW-0121">Carboxypeptidase</keyword>
<dbReference type="Proteomes" id="UP000051035">
    <property type="component" value="Unassembled WGS sequence"/>
</dbReference>
<evidence type="ECO:0000313" key="15">
    <source>
        <dbReference type="Proteomes" id="UP000051035"/>
    </source>
</evidence>
<dbReference type="PATRIC" id="fig|1703773.3.peg.1601"/>
<reference evidence="14 15" key="1">
    <citation type="journal article" date="2015" name="Microbiome">
        <title>Genomic resolution of linkages in carbon, nitrogen, and sulfur cycling among widespread estuary sediment bacteria.</title>
        <authorList>
            <person name="Baker B.J."/>
            <person name="Lazar C.S."/>
            <person name="Teske A.P."/>
            <person name="Dick G.J."/>
        </authorList>
    </citation>
    <scope>NUCLEOTIDE SEQUENCE [LARGE SCALE GENOMIC DNA]</scope>
    <source>
        <strain evidence="14">SM1_40</strain>
    </source>
</reference>
<evidence type="ECO:0000256" key="9">
    <source>
        <dbReference type="ARBA" id="ARBA00023049"/>
    </source>
</evidence>
<dbReference type="InterPro" id="IPR033810">
    <property type="entry name" value="Carboxypeptidase_T"/>
</dbReference>
<dbReference type="GO" id="GO:0004181">
    <property type="term" value="F:metallocarboxypeptidase activity"/>
    <property type="evidence" value="ECO:0007669"/>
    <property type="project" value="InterPro"/>
</dbReference>
<proteinExistence type="inferred from homology"/>
<accession>A0A0S8JJS2</accession>
<evidence type="ECO:0000256" key="11">
    <source>
        <dbReference type="ARBA" id="ARBA00066554"/>
    </source>
</evidence>
<evidence type="ECO:0000256" key="8">
    <source>
        <dbReference type="ARBA" id="ARBA00022833"/>
    </source>
</evidence>
<comment type="catalytic activity">
    <reaction evidence="10">
        <text>Releases a C-terminal residue, which may be hydrophobic or positively charged.</text>
        <dbReference type="EC" id="3.4.17.18"/>
    </reaction>
</comment>
<dbReference type="SMART" id="SM00631">
    <property type="entry name" value="Zn_pept"/>
    <property type="match status" value="1"/>
</dbReference>
<evidence type="ECO:0000256" key="1">
    <source>
        <dbReference type="ARBA" id="ARBA00001947"/>
    </source>
</evidence>